<dbReference type="Proteomes" id="UP000178534">
    <property type="component" value="Unassembled WGS sequence"/>
</dbReference>
<evidence type="ECO:0000313" key="1">
    <source>
        <dbReference type="EMBL" id="OGZ11701.1"/>
    </source>
</evidence>
<accession>A0A1G2DFH7</accession>
<reference evidence="1 2" key="1">
    <citation type="journal article" date="2016" name="Nat. Commun.">
        <title>Thousands of microbial genomes shed light on interconnected biogeochemical processes in an aquifer system.</title>
        <authorList>
            <person name="Anantharaman K."/>
            <person name="Brown C.T."/>
            <person name="Hug L.A."/>
            <person name="Sharon I."/>
            <person name="Castelle C.J."/>
            <person name="Probst A.J."/>
            <person name="Thomas B.C."/>
            <person name="Singh A."/>
            <person name="Wilkins M.J."/>
            <person name="Karaoz U."/>
            <person name="Brodie E.L."/>
            <person name="Williams K.H."/>
            <person name="Hubbard S.S."/>
            <person name="Banfield J.F."/>
        </authorList>
    </citation>
    <scope>NUCLEOTIDE SEQUENCE [LARGE SCALE GENOMIC DNA]</scope>
</reference>
<proteinExistence type="predicted"/>
<dbReference type="AlphaFoldDB" id="A0A1G2DFH7"/>
<protein>
    <submittedName>
        <fullName evidence="1">Uncharacterized protein</fullName>
    </submittedName>
</protein>
<dbReference type="EMBL" id="MHLP01000033">
    <property type="protein sequence ID" value="OGZ11701.1"/>
    <property type="molecule type" value="Genomic_DNA"/>
</dbReference>
<gene>
    <name evidence="1" type="ORF">A2942_04865</name>
</gene>
<organism evidence="1 2">
    <name type="scientific">Candidatus Lloydbacteria bacterium RIFCSPLOWO2_01_FULL_50_20</name>
    <dbReference type="NCBI Taxonomy" id="1798665"/>
    <lineage>
        <taxon>Bacteria</taxon>
        <taxon>Candidatus Lloydiibacteriota</taxon>
    </lineage>
</organism>
<comment type="caution">
    <text evidence="1">The sequence shown here is derived from an EMBL/GenBank/DDBJ whole genome shotgun (WGS) entry which is preliminary data.</text>
</comment>
<evidence type="ECO:0000313" key="2">
    <source>
        <dbReference type="Proteomes" id="UP000178534"/>
    </source>
</evidence>
<sequence>MWKNTNLYGATFWGFSVDTTCDGRGLGGLKLDIDIHAQKEGLCIAGNYISWDDLHKAEAYAKSHALK</sequence>
<dbReference type="STRING" id="1798665.A2942_04865"/>
<name>A0A1G2DFH7_9BACT</name>